<gene>
    <name evidence="1" type="ORF">I596_1584</name>
</gene>
<name>A0A160DTB8_9GAMM</name>
<dbReference type="Proteomes" id="UP000076830">
    <property type="component" value="Chromosome"/>
</dbReference>
<keyword evidence="2" id="KW-1185">Reference proteome</keyword>
<organism evidence="1 2">
    <name type="scientific">Dokdonella koreensis DS-123</name>
    <dbReference type="NCBI Taxonomy" id="1300342"/>
    <lineage>
        <taxon>Bacteria</taxon>
        <taxon>Pseudomonadati</taxon>
        <taxon>Pseudomonadota</taxon>
        <taxon>Gammaproteobacteria</taxon>
        <taxon>Lysobacterales</taxon>
        <taxon>Rhodanobacteraceae</taxon>
        <taxon>Dokdonella</taxon>
    </lineage>
</organism>
<evidence type="ECO:0000313" key="2">
    <source>
        <dbReference type="Proteomes" id="UP000076830"/>
    </source>
</evidence>
<dbReference type="KEGG" id="dko:I596_1584"/>
<accession>A0A160DTB8</accession>
<dbReference type="PATRIC" id="fig|1300342.3.peg.1544"/>
<proteinExistence type="predicted"/>
<protein>
    <submittedName>
        <fullName evidence="1">Uncharacterized protein</fullName>
    </submittedName>
</protein>
<dbReference type="EMBL" id="CP015249">
    <property type="protein sequence ID" value="ANB17608.1"/>
    <property type="molecule type" value="Genomic_DNA"/>
</dbReference>
<reference evidence="1 2" key="1">
    <citation type="submission" date="2016-04" db="EMBL/GenBank/DDBJ databases">
        <title>Complete genome sequence of Dokdonella koreensis DS-123T.</title>
        <authorList>
            <person name="Kim J.F."/>
            <person name="Lee H."/>
            <person name="Kwak M.-J."/>
        </authorList>
    </citation>
    <scope>NUCLEOTIDE SEQUENCE [LARGE SCALE GENOMIC DNA]</scope>
    <source>
        <strain evidence="1 2">DS-123</strain>
    </source>
</reference>
<dbReference type="AlphaFoldDB" id="A0A160DTB8"/>
<dbReference type="RefSeq" id="WP_067645922.1">
    <property type="nucleotide sequence ID" value="NZ_CP015249.1"/>
</dbReference>
<dbReference type="OrthoDB" id="5763254at2"/>
<evidence type="ECO:0000313" key="1">
    <source>
        <dbReference type="EMBL" id="ANB17608.1"/>
    </source>
</evidence>
<sequence>MPFFLDPIPCLGRAAVIGLGLVLAGQAGAVRLDPHGVGQVLLYPYYTVNVAQQTYVSLTNTTNRAKALQVDFREGHNSRSVLSLRVYLAPYDTWTGTVFALADAVAGAGDGAALLSSDGSCTSPSFSTQAHGTVNGQPYLRFSTTAYAGDPGPQDATRTREGHVEVVALADLTGSLAAAITQGPGGTSACAVVADLEAPTAETLAPDGGLIGSGAVINVGQGTYFPYRATALDDFTSRVLVAPHVAAFDPLGEAGDAAGATATVGVGATTVQAAYPADRRIDAVSAALTANEIHNDYLHDAAIGANSDWLMTFPTKRFYTAPGAPAIAPFAEPFGADGSCVMPRLVTFTREGVLVSGGPFGAPSTTPNLCYATNVLPFVDGPPFPAHTDVLGSRLRARMNGTRAVSGLAQLGFGNGIYSYALRPSLGAEAGVPGHVFHGLPVIGFWASNLVNGHVADGVLANYSGVVPHAVRVACTIGEASCG</sequence>
<dbReference type="STRING" id="1300342.I596_1584"/>